<dbReference type="RefSeq" id="WP_148065293.1">
    <property type="nucleotide sequence ID" value="NZ_VRYZ01000007.1"/>
</dbReference>
<evidence type="ECO:0008006" key="4">
    <source>
        <dbReference type="Google" id="ProtNLM"/>
    </source>
</evidence>
<keyword evidence="1" id="KW-0472">Membrane</keyword>
<dbReference type="PROSITE" id="PS00409">
    <property type="entry name" value="PROKAR_NTER_METHYL"/>
    <property type="match status" value="1"/>
</dbReference>
<dbReference type="Pfam" id="PF07963">
    <property type="entry name" value="N_methyl"/>
    <property type="match status" value="1"/>
</dbReference>
<dbReference type="InterPro" id="IPR032092">
    <property type="entry name" value="PilW"/>
</dbReference>
<keyword evidence="3" id="KW-1185">Reference proteome</keyword>
<protein>
    <recommendedName>
        <fullName evidence="4">Prepilin-type N-terminal cleavage/methylation domain-containing protein</fullName>
    </recommendedName>
</protein>
<accession>A0A5C8ZRP6</accession>
<dbReference type="Proteomes" id="UP000321933">
    <property type="component" value="Unassembled WGS sequence"/>
</dbReference>
<organism evidence="2 3">
    <name type="scientific">Parahaliea aestuarii</name>
    <dbReference type="NCBI Taxonomy" id="1852021"/>
    <lineage>
        <taxon>Bacteria</taxon>
        <taxon>Pseudomonadati</taxon>
        <taxon>Pseudomonadota</taxon>
        <taxon>Gammaproteobacteria</taxon>
        <taxon>Cellvibrionales</taxon>
        <taxon>Halieaceae</taxon>
        <taxon>Parahaliea</taxon>
    </lineage>
</organism>
<evidence type="ECO:0000313" key="2">
    <source>
        <dbReference type="EMBL" id="TXS90031.1"/>
    </source>
</evidence>
<dbReference type="AlphaFoldDB" id="A0A5C8ZRP6"/>
<keyword evidence="1" id="KW-0812">Transmembrane</keyword>
<dbReference type="InterPro" id="IPR012902">
    <property type="entry name" value="N_methyl_site"/>
</dbReference>
<evidence type="ECO:0000313" key="3">
    <source>
        <dbReference type="Proteomes" id="UP000321933"/>
    </source>
</evidence>
<gene>
    <name evidence="2" type="ORF">FVW59_15625</name>
</gene>
<name>A0A5C8ZRP6_9GAMM</name>
<proteinExistence type="predicted"/>
<sequence>MSARRNAIFLPPRLRGLSLIELMIAMTLGLLLLSGLILVYLESRRQALLEAEGARLQQSGRYALSLLQHELTMAGFFGGWPEPGLLAADAGAPGCGGLAGWALAPEPALDLIADIQGEARRSVHGHDLGCLPTGSGAIAQATDVLVIKRSAAQATLENGAFAAGISAAEASQWYLRIGHGGAAWRYVGEGENFPAVDRAPASGVSYWEVYASIFFIRPWSQPGDGVPTLCVERLSANSVGPVECLVDGVEDLQLSIGIDSNGDGSAERFTDNPDAVELQRARTARVALLLRSLAPVPGHRRSLEEGDGGGLDQDGYLRRWFSGTVNLHNLNLPQPVQTL</sequence>
<keyword evidence="1" id="KW-1133">Transmembrane helix</keyword>
<dbReference type="OrthoDB" id="5296662at2"/>
<comment type="caution">
    <text evidence="2">The sequence shown here is derived from an EMBL/GenBank/DDBJ whole genome shotgun (WGS) entry which is preliminary data.</text>
</comment>
<dbReference type="EMBL" id="VRYZ01000007">
    <property type="protein sequence ID" value="TXS90031.1"/>
    <property type="molecule type" value="Genomic_DNA"/>
</dbReference>
<dbReference type="GO" id="GO:0043683">
    <property type="term" value="P:type IV pilus assembly"/>
    <property type="evidence" value="ECO:0007669"/>
    <property type="project" value="InterPro"/>
</dbReference>
<evidence type="ECO:0000256" key="1">
    <source>
        <dbReference type="SAM" id="Phobius"/>
    </source>
</evidence>
<reference evidence="2 3" key="1">
    <citation type="submission" date="2019-08" db="EMBL/GenBank/DDBJ databases">
        <title>Parahaliea maris sp. nov., isolated from the surface seawater.</title>
        <authorList>
            <person name="Liu Y."/>
        </authorList>
    </citation>
    <scope>NUCLEOTIDE SEQUENCE [LARGE SCALE GENOMIC DNA]</scope>
    <source>
        <strain evidence="2 3">S2-26</strain>
    </source>
</reference>
<dbReference type="Pfam" id="PF16074">
    <property type="entry name" value="PilW"/>
    <property type="match status" value="1"/>
</dbReference>
<feature type="transmembrane region" description="Helical" evidence="1">
    <location>
        <begin position="20"/>
        <end position="41"/>
    </location>
</feature>